<sequence length="703" mass="71412">MEQLITPDLVSLDVDLGTDSSSVIEALAARITSVGRAGSADELADAAKARESQAGTGVPGGIAIPHCRTATVTTPTLAFARLTNRADFGAPDGPADIVFMIAAPEGAGDAHLKLLSSLARALVRPDFTQALRDAQSPDQIVSLVEEVTSSTNLQPAGTPDAPAPAETSETSATAEHTGTRVAGGETPHVVAVTACTTGIAHTYMAADALAQAASDAGIDLAVEPQGSSGSTPLTPEQIAAADAVIFATDVGVKDQARFAGKPVIRSGVKRAINEPRAMLDEAVAAAHDPSARRVEGDADETGTETGGGENEGAGKKLQRWLLTGVSYMIPFVAAGGLLIALGFLLAGYDISSGDTATKILADNTLANLPSAGDHALFDSGLAYYFGALVYLLGSWAFSFLVPALAGYIAYAIADRPGIAPGFVMGFAATQIGITDTNPNGAGFIGGIVGGLLAGIVAAWFANRGVPRWLAGLMPVVVIPLVTTFVVGMALILVLAKPLAWLNEALVDGLNSMTGSSAILLGAILGLMMCFDLGGPVNKAAYVFAVTGLSTAGALDPGSSQSKIMAAVMLSGMVPPLAMALSTAIRPQLYTPAERENGKAAWLLGASFISEGAIPFAAADPFRVIPAMMAGGVVTGALSEAFGVTLVAPHGGIFVFFAVDHVLWFFVSLVIGTLVAGFLVTVLKQVGHSKKAAATAAADDPVTV</sequence>
<comment type="subcellular location">
    <subcellularLocation>
        <location evidence="1">Cell inner membrane</location>
        <topology evidence="1">Multi-pass membrane protein</topology>
    </subcellularLocation>
</comment>
<keyword evidence="10 13" id="KW-1133">Transmembrane helix</keyword>
<dbReference type="NCBIfam" id="TIGR00829">
    <property type="entry name" value="FRU"/>
    <property type="match status" value="1"/>
</dbReference>
<feature type="domain" description="PTS EIIB type-2" evidence="15">
    <location>
        <begin position="189"/>
        <end position="284"/>
    </location>
</feature>
<keyword evidence="6" id="KW-0808">Transferase</keyword>
<dbReference type="EMBL" id="CP101990">
    <property type="protein sequence ID" value="UUI68399.1"/>
    <property type="molecule type" value="Genomic_DNA"/>
</dbReference>
<dbReference type="InterPro" id="IPR003353">
    <property type="entry name" value="PTS_IIB_fruc"/>
</dbReference>
<accession>A0ABY5KDN1</accession>
<dbReference type="Gene3D" id="3.40.50.2300">
    <property type="match status" value="1"/>
</dbReference>
<dbReference type="PROSITE" id="PS51104">
    <property type="entry name" value="PTS_EIIC_TYPE_2"/>
    <property type="match status" value="1"/>
</dbReference>
<feature type="region of interest" description="Disordered" evidence="12">
    <location>
        <begin position="148"/>
        <end position="180"/>
    </location>
</feature>
<dbReference type="PROSITE" id="PS51094">
    <property type="entry name" value="PTS_EIIA_TYPE_2"/>
    <property type="match status" value="1"/>
</dbReference>
<evidence type="ECO:0000256" key="8">
    <source>
        <dbReference type="ARBA" id="ARBA00022692"/>
    </source>
</evidence>
<dbReference type="PANTHER" id="PTHR30505:SF0">
    <property type="entry name" value="FRUCTOSE-LIKE PTS SYSTEM EIIBC COMPONENT-RELATED"/>
    <property type="match status" value="1"/>
</dbReference>
<dbReference type="RefSeq" id="WP_232418503.1">
    <property type="nucleotide sequence ID" value="NZ_CP101990.1"/>
</dbReference>
<evidence type="ECO:0000259" key="16">
    <source>
        <dbReference type="PROSITE" id="PS51104"/>
    </source>
</evidence>
<protein>
    <submittedName>
        <fullName evidence="17">Fructose-specific PTS transporter subunit EIIC</fullName>
    </submittedName>
</protein>
<dbReference type="PANTHER" id="PTHR30505">
    <property type="entry name" value="FRUCTOSE-LIKE PERMEASE"/>
    <property type="match status" value="1"/>
</dbReference>
<name>A0ABY5KDN1_9ACTN</name>
<evidence type="ECO:0000256" key="10">
    <source>
        <dbReference type="ARBA" id="ARBA00022989"/>
    </source>
</evidence>
<keyword evidence="8 13" id="KW-0812">Transmembrane</keyword>
<feature type="domain" description="PTS EIIC type-2" evidence="16">
    <location>
        <begin position="317"/>
        <end position="697"/>
    </location>
</feature>
<evidence type="ECO:0000256" key="7">
    <source>
        <dbReference type="ARBA" id="ARBA00022683"/>
    </source>
</evidence>
<evidence type="ECO:0000256" key="9">
    <source>
        <dbReference type="ARBA" id="ARBA00022777"/>
    </source>
</evidence>
<dbReference type="InterPro" id="IPR003352">
    <property type="entry name" value="PTS_EIIC"/>
</dbReference>
<dbReference type="Proteomes" id="UP001315860">
    <property type="component" value="Chromosome"/>
</dbReference>
<dbReference type="InterPro" id="IPR016152">
    <property type="entry name" value="PTrfase/Anion_transptr"/>
</dbReference>
<feature type="compositionally biased region" description="Low complexity" evidence="12">
    <location>
        <begin position="163"/>
        <end position="175"/>
    </location>
</feature>
<feature type="region of interest" description="Disordered" evidence="12">
    <location>
        <begin position="288"/>
        <end position="312"/>
    </location>
</feature>
<keyword evidence="11 13" id="KW-0472">Membrane</keyword>
<reference evidence="17 18" key="1">
    <citation type="submission" date="2022-07" db="EMBL/GenBank/DDBJ databases">
        <title>Novel species in genus Aeromicrobium.</title>
        <authorList>
            <person name="Ye L."/>
        </authorList>
    </citation>
    <scope>NUCLEOTIDE SEQUENCE [LARGE SCALE GENOMIC DNA]</scope>
    <source>
        <strain evidence="18">zg-Y50</strain>
    </source>
</reference>
<dbReference type="InterPro" id="IPR006327">
    <property type="entry name" value="PTS_IIC_fruc"/>
</dbReference>
<gene>
    <name evidence="17" type="ORF">NP095_14495</name>
</gene>
<dbReference type="CDD" id="cd00211">
    <property type="entry name" value="PTS_IIA_fru"/>
    <property type="match status" value="1"/>
</dbReference>
<evidence type="ECO:0000256" key="12">
    <source>
        <dbReference type="SAM" id="MobiDB-lite"/>
    </source>
</evidence>
<keyword evidence="5" id="KW-0762">Sugar transport</keyword>
<keyword evidence="4" id="KW-0597">Phosphoprotein</keyword>
<dbReference type="PROSITE" id="PS51099">
    <property type="entry name" value="PTS_EIIB_TYPE_2"/>
    <property type="match status" value="1"/>
</dbReference>
<evidence type="ECO:0000313" key="17">
    <source>
        <dbReference type="EMBL" id="UUI68399.1"/>
    </source>
</evidence>
<evidence type="ECO:0000256" key="6">
    <source>
        <dbReference type="ARBA" id="ARBA00022679"/>
    </source>
</evidence>
<dbReference type="SUPFAM" id="SSF52794">
    <property type="entry name" value="PTS system IIB component-like"/>
    <property type="match status" value="1"/>
</dbReference>
<evidence type="ECO:0000259" key="14">
    <source>
        <dbReference type="PROSITE" id="PS51094"/>
    </source>
</evidence>
<dbReference type="InterPro" id="IPR013011">
    <property type="entry name" value="PTS_EIIB_2"/>
</dbReference>
<organism evidence="17 18">
    <name type="scientific">Aeromicrobium duanguangcaii</name>
    <dbReference type="NCBI Taxonomy" id="2968086"/>
    <lineage>
        <taxon>Bacteria</taxon>
        <taxon>Bacillati</taxon>
        <taxon>Actinomycetota</taxon>
        <taxon>Actinomycetes</taxon>
        <taxon>Propionibacteriales</taxon>
        <taxon>Nocardioidaceae</taxon>
        <taxon>Aeromicrobium</taxon>
    </lineage>
</organism>
<feature type="transmembrane region" description="Helical" evidence="13">
    <location>
        <begin position="515"/>
        <end position="533"/>
    </location>
</feature>
<evidence type="ECO:0000256" key="5">
    <source>
        <dbReference type="ARBA" id="ARBA00022597"/>
    </source>
</evidence>
<dbReference type="Gene3D" id="3.40.930.10">
    <property type="entry name" value="Mannitol-specific EII, Chain A"/>
    <property type="match status" value="1"/>
</dbReference>
<feature type="domain" description="PTS EIIA type-2" evidence="14">
    <location>
        <begin position="3"/>
        <end position="147"/>
    </location>
</feature>
<dbReference type="Pfam" id="PF00359">
    <property type="entry name" value="PTS_EIIA_2"/>
    <property type="match status" value="1"/>
</dbReference>
<feature type="transmembrane region" description="Helical" evidence="13">
    <location>
        <begin position="382"/>
        <end position="410"/>
    </location>
</feature>
<dbReference type="InterPro" id="IPR002178">
    <property type="entry name" value="PTS_EIIA_type-2_dom"/>
</dbReference>
<dbReference type="CDD" id="cd05569">
    <property type="entry name" value="PTS_IIB_fructose"/>
    <property type="match status" value="1"/>
</dbReference>
<evidence type="ECO:0000259" key="15">
    <source>
        <dbReference type="PROSITE" id="PS51099"/>
    </source>
</evidence>
<evidence type="ECO:0000256" key="13">
    <source>
        <dbReference type="SAM" id="Phobius"/>
    </source>
</evidence>
<feature type="transmembrane region" description="Helical" evidence="13">
    <location>
        <begin position="662"/>
        <end position="682"/>
    </location>
</feature>
<feature type="transmembrane region" description="Helical" evidence="13">
    <location>
        <begin position="440"/>
        <end position="461"/>
    </location>
</feature>
<dbReference type="InterPro" id="IPR050864">
    <property type="entry name" value="Bacterial_PTS_Sugar_Transport"/>
</dbReference>
<dbReference type="Pfam" id="PF02302">
    <property type="entry name" value="PTS_IIB"/>
    <property type="match status" value="1"/>
</dbReference>
<keyword evidence="18" id="KW-1185">Reference proteome</keyword>
<dbReference type="SUPFAM" id="SSF55804">
    <property type="entry name" value="Phoshotransferase/anion transport protein"/>
    <property type="match status" value="1"/>
</dbReference>
<keyword evidence="9" id="KW-0418">Kinase</keyword>
<dbReference type="InterPro" id="IPR013014">
    <property type="entry name" value="PTS_EIIC_2"/>
</dbReference>
<dbReference type="InterPro" id="IPR003501">
    <property type="entry name" value="PTS_EIIB_2/3"/>
</dbReference>
<feature type="transmembrane region" description="Helical" evidence="13">
    <location>
        <begin position="468"/>
        <end position="495"/>
    </location>
</feature>
<dbReference type="Pfam" id="PF02378">
    <property type="entry name" value="PTS_EIIC"/>
    <property type="match status" value="1"/>
</dbReference>
<evidence type="ECO:0000256" key="3">
    <source>
        <dbReference type="ARBA" id="ARBA00022475"/>
    </source>
</evidence>
<evidence type="ECO:0000256" key="2">
    <source>
        <dbReference type="ARBA" id="ARBA00022448"/>
    </source>
</evidence>
<dbReference type="InterPro" id="IPR036095">
    <property type="entry name" value="PTS_EIIB-like_sf"/>
</dbReference>
<feature type="transmembrane region" description="Helical" evidence="13">
    <location>
        <begin position="325"/>
        <end position="348"/>
    </location>
</feature>
<evidence type="ECO:0000256" key="11">
    <source>
        <dbReference type="ARBA" id="ARBA00023136"/>
    </source>
</evidence>
<evidence type="ECO:0000256" key="1">
    <source>
        <dbReference type="ARBA" id="ARBA00004429"/>
    </source>
</evidence>
<proteinExistence type="predicted"/>
<evidence type="ECO:0000256" key="4">
    <source>
        <dbReference type="ARBA" id="ARBA00022553"/>
    </source>
</evidence>
<feature type="transmembrane region" description="Helical" evidence="13">
    <location>
        <begin position="417"/>
        <end position="434"/>
    </location>
</feature>
<feature type="transmembrane region" description="Helical" evidence="13">
    <location>
        <begin position="630"/>
        <end position="656"/>
    </location>
</feature>
<evidence type="ECO:0000313" key="18">
    <source>
        <dbReference type="Proteomes" id="UP001315860"/>
    </source>
</evidence>
<dbReference type="NCBIfam" id="TIGR01427">
    <property type="entry name" value="PTS_IIC_fructo"/>
    <property type="match status" value="1"/>
</dbReference>
<keyword evidence="3" id="KW-1003">Cell membrane</keyword>
<keyword evidence="2" id="KW-0813">Transport</keyword>
<keyword evidence="7" id="KW-0598">Phosphotransferase system</keyword>